<gene>
    <name evidence="2" type="ORF">HKD19_12845</name>
</gene>
<dbReference type="PANTHER" id="PTHR22916">
    <property type="entry name" value="GLYCOSYLTRANSFERASE"/>
    <property type="match status" value="1"/>
</dbReference>
<feature type="domain" description="Glycosyltransferase 2-like" evidence="1">
    <location>
        <begin position="8"/>
        <end position="129"/>
    </location>
</feature>
<evidence type="ECO:0000313" key="3">
    <source>
        <dbReference type="Proteomes" id="UP000662701"/>
    </source>
</evidence>
<evidence type="ECO:0000313" key="2">
    <source>
        <dbReference type="EMBL" id="MBF0889428.1"/>
    </source>
</evidence>
<name>A0ABR9YZ02_9PROT</name>
<sequence>MQNYKTISIAMATYNGEKYIKKQLESLESQKYKPIEIIICDDCSSDRTIEICDNFSKKSSFTVKIIKNDKKLGFIENFFKAASLCSGDLIAFCDQDDIWENDKLERAQKSFFDSKIAIFGHASKLITEKGNIIGHHGLPLQSGTYSIANLDPWDLVYGFSVVIKSSVWNSVDSNDRPTDPFCRTEKLSHDRWAYFLGTAAGSMAYDSQPLARYRQHGNNVFGSKKSRKNRILEKLHLISIDRGEYINLLMQACYDMSKISESFLNEGLDLDKSPSFIYYSLSKKYKNRLSIFSNNKLHSVLKFLRCLLDGSYQEKNTKNKYKEILCDFIYIFIKK</sequence>
<accession>A0ABR9YZ02</accession>
<dbReference type="SUPFAM" id="SSF53448">
    <property type="entry name" value="Nucleotide-diphospho-sugar transferases"/>
    <property type="match status" value="1"/>
</dbReference>
<evidence type="ECO:0000259" key="1">
    <source>
        <dbReference type="Pfam" id="PF00535"/>
    </source>
</evidence>
<dbReference type="Gene3D" id="3.90.550.10">
    <property type="entry name" value="Spore Coat Polysaccharide Biosynthesis Protein SpsA, Chain A"/>
    <property type="match status" value="1"/>
</dbReference>
<reference evidence="3" key="1">
    <citation type="submission" date="2020-04" db="EMBL/GenBank/DDBJ databases">
        <title>Description of novel Gluconacetobacter.</title>
        <authorList>
            <person name="Sombolestani A."/>
        </authorList>
    </citation>
    <scope>NUCLEOTIDE SEQUENCE [LARGE SCALE GENOMIC DNA]</scope>
    <source>
        <strain evidence="3">LMG 1745</strain>
    </source>
</reference>
<dbReference type="InterPro" id="IPR001173">
    <property type="entry name" value="Glyco_trans_2-like"/>
</dbReference>
<protein>
    <submittedName>
        <fullName evidence="2">Glycosyltransferase family 2 protein</fullName>
    </submittedName>
</protein>
<dbReference type="Pfam" id="PF00535">
    <property type="entry name" value="Glycos_transf_2"/>
    <property type="match status" value="1"/>
</dbReference>
<dbReference type="EMBL" id="JABCQH010000014">
    <property type="protein sequence ID" value="MBF0889428.1"/>
    <property type="molecule type" value="Genomic_DNA"/>
</dbReference>
<dbReference type="CDD" id="cd04196">
    <property type="entry name" value="GT_2_like_d"/>
    <property type="match status" value="1"/>
</dbReference>
<dbReference type="Proteomes" id="UP000662701">
    <property type="component" value="Unassembled WGS sequence"/>
</dbReference>
<comment type="caution">
    <text evidence="2">The sequence shown here is derived from an EMBL/GenBank/DDBJ whole genome shotgun (WGS) entry which is preliminary data.</text>
</comment>
<dbReference type="InterPro" id="IPR029044">
    <property type="entry name" value="Nucleotide-diphossugar_trans"/>
</dbReference>
<proteinExistence type="predicted"/>
<dbReference type="RefSeq" id="WP_194263196.1">
    <property type="nucleotide sequence ID" value="NZ_JABCQH010000014.1"/>
</dbReference>
<keyword evidence="3" id="KW-1185">Reference proteome</keyword>
<organism evidence="2 3">
    <name type="scientific">Gluconobacter cadivus</name>
    <dbReference type="NCBI Taxonomy" id="2728101"/>
    <lineage>
        <taxon>Bacteria</taxon>
        <taxon>Pseudomonadati</taxon>
        <taxon>Pseudomonadota</taxon>
        <taxon>Alphaproteobacteria</taxon>
        <taxon>Acetobacterales</taxon>
        <taxon>Acetobacteraceae</taxon>
        <taxon>Gluconobacter</taxon>
    </lineage>
</organism>
<reference evidence="2 3" key="2">
    <citation type="submission" date="2020-11" db="EMBL/GenBank/DDBJ databases">
        <title>Description of novel Gluconobacter species.</title>
        <authorList>
            <person name="Cleenwerck I."/>
            <person name="Cnockaert M."/>
            <person name="Borremans W."/>
            <person name="Wieme A.D."/>
            <person name="De Vuyst L."/>
            <person name="Vandamme P."/>
        </authorList>
    </citation>
    <scope>NUCLEOTIDE SEQUENCE [LARGE SCALE GENOMIC DNA]</scope>
    <source>
        <strain evidence="2 3">LMG 1745</strain>
    </source>
</reference>
<dbReference type="PANTHER" id="PTHR22916:SF3">
    <property type="entry name" value="UDP-GLCNAC:BETAGAL BETA-1,3-N-ACETYLGLUCOSAMINYLTRANSFERASE-LIKE PROTEIN 1"/>
    <property type="match status" value="1"/>
</dbReference>